<evidence type="ECO:0000313" key="1">
    <source>
        <dbReference type="EMBL" id="AUN31963.1"/>
    </source>
</evidence>
<protein>
    <submittedName>
        <fullName evidence="1">Uncharacterized protein</fullName>
    </submittedName>
</protein>
<dbReference type="OrthoDB" id="8446920at2"/>
<keyword evidence="2" id="KW-1185">Reference proteome</keyword>
<sequence length="145" mass="16194">MSGVKAEVGTVLLVFCNETQIAWLRILKRGFRHVFIAQRVVGGWVTIDPLSTRMEVEFHPMDPETNLASWFTLCGHRVVSAQVRGASEVPIGLPLAPLTCVSVAKRVLGIRVARILTPWQLYRHLTERGCPEYRPVQGGRDHVPA</sequence>
<dbReference type="AlphaFoldDB" id="A0A2K9NFR2"/>
<dbReference type="RefSeq" id="WP_102113517.1">
    <property type="nucleotide sequence ID" value="NZ_BMGN01000012.1"/>
</dbReference>
<dbReference type="KEGG" id="ncb:C0V82_16165"/>
<gene>
    <name evidence="1" type="ORF">C0V82_16165</name>
</gene>
<accession>A0A2K9NFR2</accession>
<proteinExistence type="predicted"/>
<evidence type="ECO:0000313" key="2">
    <source>
        <dbReference type="Proteomes" id="UP000234752"/>
    </source>
</evidence>
<dbReference type="Proteomes" id="UP000234752">
    <property type="component" value="Chromosome eg_2"/>
</dbReference>
<name>A0A2K9NFR2_9PROT</name>
<dbReference type="EMBL" id="CP025612">
    <property type="protein sequence ID" value="AUN31963.1"/>
    <property type="molecule type" value="Genomic_DNA"/>
</dbReference>
<organism evidence="1 2">
    <name type="scientific">Niveispirillum cyanobacteriorum</name>
    <dbReference type="NCBI Taxonomy" id="1612173"/>
    <lineage>
        <taxon>Bacteria</taxon>
        <taxon>Pseudomonadati</taxon>
        <taxon>Pseudomonadota</taxon>
        <taxon>Alphaproteobacteria</taxon>
        <taxon>Rhodospirillales</taxon>
        <taxon>Azospirillaceae</taxon>
        <taxon>Niveispirillum</taxon>
    </lineage>
</organism>
<reference evidence="1 2" key="1">
    <citation type="submission" date="2017-12" db="EMBL/GenBank/DDBJ databases">
        <title>Genomes of bacteria within cyanobacterial aggregates.</title>
        <authorList>
            <person name="Cai H."/>
        </authorList>
    </citation>
    <scope>NUCLEOTIDE SEQUENCE [LARGE SCALE GENOMIC DNA]</scope>
    <source>
        <strain evidence="1 2">TH16</strain>
    </source>
</reference>